<evidence type="ECO:0000313" key="11">
    <source>
        <dbReference type="Proteomes" id="UP001549321"/>
    </source>
</evidence>
<dbReference type="CDD" id="cd16913">
    <property type="entry name" value="YkuD_like"/>
    <property type="match status" value="1"/>
</dbReference>
<evidence type="ECO:0000256" key="5">
    <source>
        <dbReference type="ARBA" id="ARBA00022984"/>
    </source>
</evidence>
<dbReference type="PROSITE" id="PS51318">
    <property type="entry name" value="TAT"/>
    <property type="match status" value="1"/>
</dbReference>
<dbReference type="PROSITE" id="PS52029">
    <property type="entry name" value="LD_TPASE"/>
    <property type="match status" value="1"/>
</dbReference>
<keyword evidence="3" id="KW-0808">Transferase</keyword>
<dbReference type="InterPro" id="IPR038063">
    <property type="entry name" value="Transpep_catalytic_dom"/>
</dbReference>
<feature type="signal peptide" evidence="8">
    <location>
        <begin position="1"/>
        <end position="30"/>
    </location>
</feature>
<name>A0ABV2R0J8_9HYPH</name>
<dbReference type="Proteomes" id="UP001549321">
    <property type="component" value="Unassembled WGS sequence"/>
</dbReference>
<comment type="caution">
    <text evidence="10">The sequence shown here is derived from an EMBL/GenBank/DDBJ whole genome shotgun (WGS) entry which is preliminary data.</text>
</comment>
<dbReference type="InterPro" id="IPR005490">
    <property type="entry name" value="LD_TPept_cat_dom"/>
</dbReference>
<dbReference type="RefSeq" id="WP_354550927.1">
    <property type="nucleotide sequence ID" value="NZ_JBEPSM010000001.1"/>
</dbReference>
<proteinExistence type="inferred from homology"/>
<evidence type="ECO:0000256" key="1">
    <source>
        <dbReference type="ARBA" id="ARBA00004752"/>
    </source>
</evidence>
<keyword evidence="4 7" id="KW-0133">Cell shape</keyword>
<feature type="active site" description="Nucleophile" evidence="7">
    <location>
        <position position="141"/>
    </location>
</feature>
<evidence type="ECO:0000256" key="6">
    <source>
        <dbReference type="ARBA" id="ARBA00023316"/>
    </source>
</evidence>
<accession>A0ABV2R0J8</accession>
<dbReference type="InterPro" id="IPR006311">
    <property type="entry name" value="TAT_signal"/>
</dbReference>
<feature type="domain" description="L,D-TPase catalytic" evidence="9">
    <location>
        <begin position="56"/>
        <end position="165"/>
    </location>
</feature>
<dbReference type="Gene3D" id="2.40.440.10">
    <property type="entry name" value="L,D-transpeptidase catalytic domain-like"/>
    <property type="match status" value="1"/>
</dbReference>
<comment type="similarity">
    <text evidence="2">Belongs to the YkuD family.</text>
</comment>
<keyword evidence="11" id="KW-1185">Reference proteome</keyword>
<evidence type="ECO:0000256" key="3">
    <source>
        <dbReference type="ARBA" id="ARBA00022679"/>
    </source>
</evidence>
<sequence>MTTWRHPSRRTLLLGSGALLAAASLEQAVAAIVETVDALKPGEFTWHPERSPYGPVAIVVSLPDQRVYVYRNGIRIGVSTCSTGKPGHDTPTGVFTILQKDKDHHSSTYNEAPMPNMNRLTWSGIALHAGQLPGYPASHGCVRLPMAFSSKLFTVTHVGTPVIIADSAAFPETVIHPGMVLSAEAEKDFDHTVSTLKQKQIPASPQAPYSPPATSIMISSADSRVIVLDDGEIVADGGATILQPSRPLGNHVFVLSHLDADDKELHWKPIGYSTDPKVAARSADQSTLTRIRADRSINDAIRQRMKPGVVLVTVDLPLSADSRSGKDFVILNDQHTV</sequence>
<dbReference type="PIRSF" id="PIRSF029342">
    <property type="entry name" value="UCP029342_ErfK/YbiS/YcfS/YnhG"/>
    <property type="match status" value="1"/>
</dbReference>
<dbReference type="InterPro" id="IPR016915">
    <property type="entry name" value="UCP029342"/>
</dbReference>
<dbReference type="NCBIfam" id="NF004785">
    <property type="entry name" value="PRK06132.1-2"/>
    <property type="match status" value="1"/>
</dbReference>
<reference evidence="10 11" key="1">
    <citation type="submission" date="2024-06" db="EMBL/GenBank/DDBJ databases">
        <title>Sorghum-associated microbial communities from plants grown in Nebraska, USA.</title>
        <authorList>
            <person name="Schachtman D."/>
        </authorList>
    </citation>
    <scope>NUCLEOTIDE SEQUENCE [LARGE SCALE GENOMIC DNA]</scope>
    <source>
        <strain evidence="10 11">3207</strain>
    </source>
</reference>
<dbReference type="PANTHER" id="PTHR30582">
    <property type="entry name" value="L,D-TRANSPEPTIDASE"/>
    <property type="match status" value="1"/>
</dbReference>
<evidence type="ECO:0000256" key="2">
    <source>
        <dbReference type="ARBA" id="ARBA00005992"/>
    </source>
</evidence>
<evidence type="ECO:0000259" key="9">
    <source>
        <dbReference type="PROSITE" id="PS52029"/>
    </source>
</evidence>
<gene>
    <name evidence="10" type="ORF">ABIE08_002171</name>
</gene>
<keyword evidence="5 7" id="KW-0573">Peptidoglycan synthesis</keyword>
<organism evidence="10 11">
    <name type="scientific">Kaistia defluvii</name>
    <dbReference type="NCBI Taxonomy" id="410841"/>
    <lineage>
        <taxon>Bacteria</taxon>
        <taxon>Pseudomonadati</taxon>
        <taxon>Pseudomonadota</taxon>
        <taxon>Alphaproteobacteria</taxon>
        <taxon>Hyphomicrobiales</taxon>
        <taxon>Kaistiaceae</taxon>
        <taxon>Kaistia</taxon>
    </lineage>
</organism>
<dbReference type="EMBL" id="JBEPSM010000001">
    <property type="protein sequence ID" value="MET4634258.1"/>
    <property type="molecule type" value="Genomic_DNA"/>
</dbReference>
<evidence type="ECO:0000256" key="4">
    <source>
        <dbReference type="ARBA" id="ARBA00022960"/>
    </source>
</evidence>
<evidence type="ECO:0000313" key="10">
    <source>
        <dbReference type="EMBL" id="MET4634258.1"/>
    </source>
</evidence>
<feature type="active site" description="Proton donor/acceptor" evidence="7">
    <location>
        <position position="128"/>
    </location>
</feature>
<dbReference type="Pfam" id="PF03734">
    <property type="entry name" value="YkuD"/>
    <property type="match status" value="1"/>
</dbReference>
<evidence type="ECO:0000256" key="8">
    <source>
        <dbReference type="SAM" id="SignalP"/>
    </source>
</evidence>
<feature type="chain" id="PRO_5045099938" description="L,D-TPase catalytic domain-containing protein" evidence="8">
    <location>
        <begin position="31"/>
        <end position="337"/>
    </location>
</feature>
<keyword evidence="8" id="KW-0732">Signal</keyword>
<dbReference type="PANTHER" id="PTHR30582:SF2">
    <property type="entry name" value="L,D-TRANSPEPTIDASE YCIB-RELATED"/>
    <property type="match status" value="1"/>
</dbReference>
<protein>
    <recommendedName>
        <fullName evidence="9">L,D-TPase catalytic domain-containing protein</fullName>
    </recommendedName>
</protein>
<comment type="pathway">
    <text evidence="1 7">Cell wall biogenesis; peptidoglycan biosynthesis.</text>
</comment>
<dbReference type="SUPFAM" id="SSF141523">
    <property type="entry name" value="L,D-transpeptidase catalytic domain-like"/>
    <property type="match status" value="1"/>
</dbReference>
<dbReference type="InterPro" id="IPR050979">
    <property type="entry name" value="LD-transpeptidase"/>
</dbReference>
<evidence type="ECO:0000256" key="7">
    <source>
        <dbReference type="PROSITE-ProRule" id="PRU01373"/>
    </source>
</evidence>
<keyword evidence="6 7" id="KW-0961">Cell wall biogenesis/degradation</keyword>